<comment type="caution">
    <text evidence="4">The sequence shown here is derived from an EMBL/GenBank/DDBJ whole genome shotgun (WGS) entry which is preliminary data.</text>
</comment>
<dbReference type="InterPro" id="IPR050425">
    <property type="entry name" value="NAD(P)_dehydrat-like"/>
</dbReference>
<protein>
    <submittedName>
        <fullName evidence="4">Tetraketide alpha-pyrone reductase 1</fullName>
    </submittedName>
</protein>
<dbReference type="Pfam" id="PF01370">
    <property type="entry name" value="Epimerase"/>
    <property type="match status" value="1"/>
</dbReference>
<organism evidence="4 5">
    <name type="scientific">Vitis vinifera</name>
    <name type="common">Grape</name>
    <dbReference type="NCBI Taxonomy" id="29760"/>
    <lineage>
        <taxon>Eukaryota</taxon>
        <taxon>Viridiplantae</taxon>
        <taxon>Streptophyta</taxon>
        <taxon>Embryophyta</taxon>
        <taxon>Tracheophyta</taxon>
        <taxon>Spermatophyta</taxon>
        <taxon>Magnoliopsida</taxon>
        <taxon>eudicotyledons</taxon>
        <taxon>Gunneridae</taxon>
        <taxon>Pentapetalae</taxon>
        <taxon>rosids</taxon>
        <taxon>Vitales</taxon>
        <taxon>Vitaceae</taxon>
        <taxon>Viteae</taxon>
        <taxon>Vitis</taxon>
    </lineage>
</organism>
<feature type="domain" description="NAD-dependent epimerase/dehydratase" evidence="3">
    <location>
        <begin position="7"/>
        <end position="95"/>
    </location>
</feature>
<dbReference type="PANTHER" id="PTHR10366">
    <property type="entry name" value="NAD DEPENDENT EPIMERASE/DEHYDRATASE"/>
    <property type="match status" value="1"/>
</dbReference>
<dbReference type="GO" id="GO:0016491">
    <property type="term" value="F:oxidoreductase activity"/>
    <property type="evidence" value="ECO:0007669"/>
    <property type="project" value="UniProtKB-KW"/>
</dbReference>
<keyword evidence="2" id="KW-0560">Oxidoreductase</keyword>
<accession>A0A438JTJ1</accession>
<dbReference type="SUPFAM" id="SSF51735">
    <property type="entry name" value="NAD(P)-binding Rossmann-fold domains"/>
    <property type="match status" value="1"/>
</dbReference>
<dbReference type="Gene3D" id="3.40.50.720">
    <property type="entry name" value="NAD(P)-binding Rossmann-like Domain"/>
    <property type="match status" value="1"/>
</dbReference>
<dbReference type="InterPro" id="IPR036291">
    <property type="entry name" value="NAD(P)-bd_dom_sf"/>
</dbReference>
<dbReference type="EMBL" id="QGNW01000028">
    <property type="protein sequence ID" value="RVX12283.1"/>
    <property type="molecule type" value="Genomic_DNA"/>
</dbReference>
<dbReference type="Proteomes" id="UP000288805">
    <property type="component" value="Unassembled WGS sequence"/>
</dbReference>
<evidence type="ECO:0000313" key="5">
    <source>
        <dbReference type="Proteomes" id="UP000288805"/>
    </source>
</evidence>
<dbReference type="InterPro" id="IPR001509">
    <property type="entry name" value="Epimerase_deHydtase"/>
</dbReference>
<sequence length="101" mass="11074">MDQKMKVYVTGASGFLASWLVKRHLLSGYHVIGTVRDPEKIMIMSRKWQEAGTSVGLEGARERLTLARADLMEEGGFDRAIMGCHGVFHTASPVMGSATHP</sequence>
<evidence type="ECO:0000313" key="4">
    <source>
        <dbReference type="EMBL" id="RVX12283.1"/>
    </source>
</evidence>
<keyword evidence="1" id="KW-0521">NADP</keyword>
<gene>
    <name evidence="4" type="primary">TKPR1_11</name>
    <name evidence="4" type="ORF">CK203_010580</name>
</gene>
<evidence type="ECO:0000259" key="3">
    <source>
        <dbReference type="Pfam" id="PF01370"/>
    </source>
</evidence>
<evidence type="ECO:0000256" key="2">
    <source>
        <dbReference type="ARBA" id="ARBA00023002"/>
    </source>
</evidence>
<proteinExistence type="predicted"/>
<name>A0A438JTJ1_VITVI</name>
<evidence type="ECO:0000256" key="1">
    <source>
        <dbReference type="ARBA" id="ARBA00022857"/>
    </source>
</evidence>
<dbReference type="AlphaFoldDB" id="A0A438JTJ1"/>
<dbReference type="PANTHER" id="PTHR10366:SF821">
    <property type="entry name" value="TETRAKETIDE ALPHA-PYRONE REDUCTASE 1"/>
    <property type="match status" value="1"/>
</dbReference>
<reference evidence="4 5" key="1">
    <citation type="journal article" date="2018" name="PLoS Genet.">
        <title>Population sequencing reveals clonal diversity and ancestral inbreeding in the grapevine cultivar Chardonnay.</title>
        <authorList>
            <person name="Roach M.J."/>
            <person name="Johnson D.L."/>
            <person name="Bohlmann J."/>
            <person name="van Vuuren H.J."/>
            <person name="Jones S.J."/>
            <person name="Pretorius I.S."/>
            <person name="Schmidt S.A."/>
            <person name="Borneman A.R."/>
        </authorList>
    </citation>
    <scope>NUCLEOTIDE SEQUENCE [LARGE SCALE GENOMIC DNA]</scope>
    <source>
        <strain evidence="5">cv. Chardonnay</strain>
        <tissue evidence="4">Leaf</tissue>
    </source>
</reference>